<dbReference type="PANTHER" id="PTHR11926:SF1412">
    <property type="entry name" value="UDP-GLYCOSYLTRANSFERASE 83A1-LIKE"/>
    <property type="match status" value="1"/>
</dbReference>
<evidence type="ECO:0000256" key="1">
    <source>
        <dbReference type="ARBA" id="ARBA00009995"/>
    </source>
</evidence>
<evidence type="ECO:0000313" key="3">
    <source>
        <dbReference type="EMBL" id="ERM99966.1"/>
    </source>
</evidence>
<dbReference type="EMBL" id="KI394965">
    <property type="protein sequence ID" value="ERM99966.1"/>
    <property type="molecule type" value="Genomic_DNA"/>
</dbReference>
<comment type="similarity">
    <text evidence="1">Belongs to the UDP-glycosyltransferase family.</text>
</comment>
<organism evidence="3 4">
    <name type="scientific">Amborella trichopoda</name>
    <dbReference type="NCBI Taxonomy" id="13333"/>
    <lineage>
        <taxon>Eukaryota</taxon>
        <taxon>Viridiplantae</taxon>
        <taxon>Streptophyta</taxon>
        <taxon>Embryophyta</taxon>
        <taxon>Tracheophyta</taxon>
        <taxon>Spermatophyta</taxon>
        <taxon>Magnoliopsida</taxon>
        <taxon>Amborellales</taxon>
        <taxon>Amborellaceae</taxon>
        <taxon>Amborella</taxon>
    </lineage>
</organism>
<name>W1NSB2_AMBTC</name>
<reference evidence="4" key="1">
    <citation type="journal article" date="2013" name="Science">
        <title>The Amborella genome and the evolution of flowering plants.</title>
        <authorList>
            <consortium name="Amborella Genome Project"/>
        </authorList>
    </citation>
    <scope>NUCLEOTIDE SEQUENCE [LARGE SCALE GENOMIC DNA]</scope>
</reference>
<dbReference type="HOGENOM" id="CLU_2174405_0_0_1"/>
<dbReference type="Proteomes" id="UP000017836">
    <property type="component" value="Unassembled WGS sequence"/>
</dbReference>
<evidence type="ECO:0000313" key="4">
    <source>
        <dbReference type="Proteomes" id="UP000017836"/>
    </source>
</evidence>
<dbReference type="PANTHER" id="PTHR11926">
    <property type="entry name" value="GLUCOSYL/GLUCURONOSYL TRANSFERASES"/>
    <property type="match status" value="1"/>
</dbReference>
<dbReference type="Gene3D" id="3.40.50.2000">
    <property type="entry name" value="Glycogen Phosphorylase B"/>
    <property type="match status" value="2"/>
</dbReference>
<dbReference type="AlphaFoldDB" id="W1NSB2"/>
<keyword evidence="4" id="KW-1185">Reference proteome</keyword>
<accession>W1NSB2</accession>
<dbReference type="eggNOG" id="KOG1192">
    <property type="taxonomic scope" value="Eukaryota"/>
</dbReference>
<proteinExistence type="inferred from homology"/>
<protein>
    <submittedName>
        <fullName evidence="3">Uncharacterized protein</fullName>
    </submittedName>
</protein>
<gene>
    <name evidence="3" type="ORF">AMTR_s00110p00119710</name>
</gene>
<sequence length="110" mass="12037">MGKPHALMISCPAQGHIRPMMEFSHRMANITFVHTNFNHKHMLEASKEVHPPNPPPPHPDNGTGPIRLISIPDELEPRAELADVSMGWALDVAERLGIERAAVWPAAAGA</sequence>
<evidence type="ECO:0000256" key="2">
    <source>
        <dbReference type="SAM" id="MobiDB-lite"/>
    </source>
</evidence>
<dbReference type="Gramene" id="ERM99966">
    <property type="protein sequence ID" value="ERM99966"/>
    <property type="gene ID" value="AMTR_s00110p00119710"/>
</dbReference>
<feature type="region of interest" description="Disordered" evidence="2">
    <location>
        <begin position="46"/>
        <end position="68"/>
    </location>
</feature>
<dbReference type="SUPFAM" id="SSF53756">
    <property type="entry name" value="UDP-Glycosyltransferase/glycogen phosphorylase"/>
    <property type="match status" value="1"/>
</dbReference>